<organism evidence="3 4">
    <name type="scientific">Pueribacillus theae</name>
    <dbReference type="NCBI Taxonomy" id="2171751"/>
    <lineage>
        <taxon>Bacteria</taxon>
        <taxon>Bacillati</taxon>
        <taxon>Bacillota</taxon>
        <taxon>Bacilli</taxon>
        <taxon>Bacillales</taxon>
        <taxon>Bacillaceae</taxon>
        <taxon>Pueribacillus</taxon>
    </lineage>
</organism>
<dbReference type="PANTHER" id="PTHR12526">
    <property type="entry name" value="GLYCOSYLTRANSFERASE"/>
    <property type="match status" value="1"/>
</dbReference>
<dbReference type="AlphaFoldDB" id="A0A2U1JT65"/>
<dbReference type="InterPro" id="IPR001296">
    <property type="entry name" value="Glyco_trans_1"/>
</dbReference>
<dbReference type="CDD" id="cd03794">
    <property type="entry name" value="GT4_WbuB-like"/>
    <property type="match status" value="1"/>
</dbReference>
<dbReference type="Pfam" id="PF00534">
    <property type="entry name" value="Glycos_transf_1"/>
    <property type="match status" value="1"/>
</dbReference>
<dbReference type="Gene3D" id="3.40.50.2000">
    <property type="entry name" value="Glycogen Phosphorylase B"/>
    <property type="match status" value="2"/>
</dbReference>
<dbReference type="InterPro" id="IPR028098">
    <property type="entry name" value="Glyco_trans_4-like_N"/>
</dbReference>
<evidence type="ECO:0000259" key="1">
    <source>
        <dbReference type="Pfam" id="PF00534"/>
    </source>
</evidence>
<dbReference type="OrthoDB" id="9811902at2"/>
<gene>
    <name evidence="3" type="ORF">DCC39_15055</name>
</gene>
<dbReference type="Pfam" id="PF13439">
    <property type="entry name" value="Glyco_transf_4"/>
    <property type="match status" value="1"/>
</dbReference>
<proteinExistence type="predicted"/>
<evidence type="ECO:0000313" key="3">
    <source>
        <dbReference type="EMBL" id="PWA08400.1"/>
    </source>
</evidence>
<dbReference type="EMBL" id="QCZG01000038">
    <property type="protein sequence ID" value="PWA08400.1"/>
    <property type="molecule type" value="Genomic_DNA"/>
</dbReference>
<keyword evidence="4" id="KW-1185">Reference proteome</keyword>
<dbReference type="SUPFAM" id="SSF53756">
    <property type="entry name" value="UDP-Glycosyltransferase/glycogen phosphorylase"/>
    <property type="match status" value="1"/>
</dbReference>
<evidence type="ECO:0000259" key="2">
    <source>
        <dbReference type="Pfam" id="PF13439"/>
    </source>
</evidence>
<comment type="caution">
    <text evidence="3">The sequence shown here is derived from an EMBL/GenBank/DDBJ whole genome shotgun (WGS) entry which is preliminary data.</text>
</comment>
<name>A0A2U1JT65_9BACI</name>
<dbReference type="Proteomes" id="UP000245998">
    <property type="component" value="Unassembled WGS sequence"/>
</dbReference>
<feature type="domain" description="Glycosyl transferase family 1" evidence="1">
    <location>
        <begin position="212"/>
        <end position="375"/>
    </location>
</feature>
<reference evidence="3 4" key="1">
    <citation type="submission" date="2018-04" db="EMBL/GenBank/DDBJ databases">
        <title>Camelliibacillus theae gen. nov., sp. nov., isolated from Pu'er tea.</title>
        <authorList>
            <person name="Niu L."/>
        </authorList>
    </citation>
    <scope>NUCLEOTIDE SEQUENCE [LARGE SCALE GENOMIC DNA]</scope>
    <source>
        <strain evidence="3 4">T8</strain>
    </source>
</reference>
<dbReference type="PANTHER" id="PTHR12526:SF622">
    <property type="entry name" value="GLYCOSYLTRANSFERASE (GROUP I)"/>
    <property type="match status" value="1"/>
</dbReference>
<sequence>MKTIWIINHYAKPYEGRHYKFAEKLSKKNYRVKIICASTSYPEIKQTFSAKQTRQNQEINGILFSFIKARDYNGNGKDRLKNILEFSFRAYQHERKEKQQKPDVIYASSVHPLNWVIGYALAKKYHSKLIIETRDLWPETLIRMGRIKEKSLIAKALYTLERFMYQRADHLIFTMPGGGKYLEEHDIPYKRVSYINNGVDLEEFNAHLQNFKFHLDKKPGTFNVVYAGSMGIANALDQILEAAKIFKDKKDNTVQFHFFGDGYKKDELLQFAAENNLSNVTFYGKVEKKFIPSILSQADLNIVTSQNLSIYKYGVSLNKLFDYFAAGKPILSNIPTPFNKIEAYGCGITVEPDSPEALTKAIIEISTSSSKQYDTYCKNCLEAAKQFDFKELTAKLETVINNLG</sequence>
<accession>A0A2U1JT65</accession>
<protein>
    <submittedName>
        <fullName evidence="3">Glycosyltransferase WbuB</fullName>
    </submittedName>
</protein>
<keyword evidence="3" id="KW-0808">Transferase</keyword>
<dbReference type="RefSeq" id="WP_116555724.1">
    <property type="nucleotide sequence ID" value="NZ_QCZG01000038.1"/>
</dbReference>
<dbReference type="GO" id="GO:0016740">
    <property type="term" value="F:transferase activity"/>
    <property type="evidence" value="ECO:0007669"/>
    <property type="project" value="UniProtKB-KW"/>
</dbReference>
<evidence type="ECO:0000313" key="4">
    <source>
        <dbReference type="Proteomes" id="UP000245998"/>
    </source>
</evidence>
<feature type="domain" description="Glycosyltransferase subfamily 4-like N-terminal" evidence="2">
    <location>
        <begin position="20"/>
        <end position="203"/>
    </location>
</feature>